<dbReference type="Pfam" id="PF00379">
    <property type="entry name" value="Chitin_bind_4"/>
    <property type="match status" value="1"/>
</dbReference>
<evidence type="ECO:0008006" key="5">
    <source>
        <dbReference type="Google" id="ProtNLM"/>
    </source>
</evidence>
<accession>A0AAV2PSD2</accession>
<evidence type="ECO:0000256" key="1">
    <source>
        <dbReference type="PROSITE-ProRule" id="PRU00497"/>
    </source>
</evidence>
<evidence type="ECO:0000256" key="2">
    <source>
        <dbReference type="SAM" id="MobiDB-lite"/>
    </source>
</evidence>
<organism evidence="3 4">
    <name type="scientific">Meganyctiphanes norvegica</name>
    <name type="common">Northern krill</name>
    <name type="synonym">Thysanopoda norvegica</name>
    <dbReference type="NCBI Taxonomy" id="48144"/>
    <lineage>
        <taxon>Eukaryota</taxon>
        <taxon>Metazoa</taxon>
        <taxon>Ecdysozoa</taxon>
        <taxon>Arthropoda</taxon>
        <taxon>Crustacea</taxon>
        <taxon>Multicrustacea</taxon>
        <taxon>Malacostraca</taxon>
        <taxon>Eumalacostraca</taxon>
        <taxon>Eucarida</taxon>
        <taxon>Euphausiacea</taxon>
        <taxon>Euphausiidae</taxon>
        <taxon>Meganyctiphanes</taxon>
    </lineage>
</organism>
<dbReference type="PROSITE" id="PS51155">
    <property type="entry name" value="CHIT_BIND_RR_2"/>
    <property type="match status" value="1"/>
</dbReference>
<comment type="caution">
    <text evidence="3">The sequence shown here is derived from an EMBL/GenBank/DDBJ whole genome shotgun (WGS) entry which is preliminary data.</text>
</comment>
<gene>
    <name evidence="3" type="ORF">MNOR_LOCUS2935</name>
</gene>
<feature type="region of interest" description="Disordered" evidence="2">
    <location>
        <begin position="1"/>
        <end position="22"/>
    </location>
</feature>
<dbReference type="AlphaFoldDB" id="A0AAV2PSD2"/>
<sequence length="125" mass="13844">STYKPSLAARHNIHYHHESRSPRTPTTVMKVAISLIALCVVASVIGSPVPQNAQEPIIPYSYAYEVQDPEHNNYQNKAEVKTENGDVFGSYSLLHSDGLIYTTTYNVTAGHGFRSSLRITDPNVQ</sequence>
<evidence type="ECO:0000313" key="3">
    <source>
        <dbReference type="EMBL" id="CAL4062920.1"/>
    </source>
</evidence>
<keyword evidence="4" id="KW-1185">Reference proteome</keyword>
<protein>
    <recommendedName>
        <fullName evidence="5">Cuticle protein</fullName>
    </recommendedName>
</protein>
<dbReference type="EMBL" id="CAXKWB010000953">
    <property type="protein sequence ID" value="CAL4062920.1"/>
    <property type="molecule type" value="Genomic_DNA"/>
</dbReference>
<evidence type="ECO:0000313" key="4">
    <source>
        <dbReference type="Proteomes" id="UP001497623"/>
    </source>
</evidence>
<dbReference type="Proteomes" id="UP001497623">
    <property type="component" value="Unassembled WGS sequence"/>
</dbReference>
<dbReference type="GO" id="GO:0042302">
    <property type="term" value="F:structural constituent of cuticle"/>
    <property type="evidence" value="ECO:0007669"/>
    <property type="project" value="UniProtKB-UniRule"/>
</dbReference>
<feature type="non-terminal residue" evidence="3">
    <location>
        <position position="1"/>
    </location>
</feature>
<proteinExistence type="predicted"/>
<reference evidence="3 4" key="1">
    <citation type="submission" date="2024-05" db="EMBL/GenBank/DDBJ databases">
        <authorList>
            <person name="Wallberg A."/>
        </authorList>
    </citation>
    <scope>NUCLEOTIDE SEQUENCE [LARGE SCALE GENOMIC DNA]</scope>
</reference>
<keyword evidence="1" id="KW-0193">Cuticle</keyword>
<name>A0AAV2PSD2_MEGNR</name>
<dbReference type="InterPro" id="IPR000618">
    <property type="entry name" value="Insect_cuticle"/>
</dbReference>